<dbReference type="OrthoDB" id="1799384at2"/>
<dbReference type="GO" id="GO:0046983">
    <property type="term" value="F:protein dimerization activity"/>
    <property type="evidence" value="ECO:0007669"/>
    <property type="project" value="InterPro"/>
</dbReference>
<dbReference type="GO" id="GO:0043937">
    <property type="term" value="P:regulation of sporulation"/>
    <property type="evidence" value="ECO:0007669"/>
    <property type="project" value="InterPro"/>
</dbReference>
<dbReference type="PATRIC" id="fig|768706.3.peg.2014"/>
<dbReference type="InterPro" id="IPR018540">
    <property type="entry name" value="Spo0E-like"/>
</dbReference>
<keyword evidence="2" id="KW-1185">Reference proteome</keyword>
<dbReference type="STRING" id="768706.Desor_2001"/>
<dbReference type="Gene3D" id="4.10.280.10">
    <property type="entry name" value="Helix-loop-helix DNA-binding domain"/>
    <property type="match status" value="1"/>
</dbReference>
<dbReference type="InterPro" id="IPR036638">
    <property type="entry name" value="HLH_DNA-bd_sf"/>
</dbReference>
<sequence>MSETFDELIKQIEGLRLNLVKMKEGRAYTDPEVIKASRALDEVLDKYQELLFHKA</sequence>
<name>G7WF01_DESOD</name>
<dbReference type="EMBL" id="CP003108">
    <property type="protein sequence ID" value="AET67612.1"/>
    <property type="molecule type" value="Genomic_DNA"/>
</dbReference>
<reference evidence="1 2" key="2">
    <citation type="journal article" date="2012" name="J. Bacteriol.">
        <title>Complete genome sequences of Desulfosporosinus orientis DSM765T, Desulfosporosinus youngiae DSM17734T, Desulfosporosinus meridiei DSM13257T, and Desulfosporosinus acidiphilus DSM22704T.</title>
        <authorList>
            <person name="Pester M."/>
            <person name="Brambilla E."/>
            <person name="Alazard D."/>
            <person name="Rattei T."/>
            <person name="Weinmaier T."/>
            <person name="Han J."/>
            <person name="Lucas S."/>
            <person name="Lapidus A."/>
            <person name="Cheng J.F."/>
            <person name="Goodwin L."/>
            <person name="Pitluck S."/>
            <person name="Peters L."/>
            <person name="Ovchinnikova G."/>
            <person name="Teshima H."/>
            <person name="Detter J.C."/>
            <person name="Han C.S."/>
            <person name="Tapia R."/>
            <person name="Land M.L."/>
            <person name="Hauser L."/>
            <person name="Kyrpides N.C."/>
            <person name="Ivanova N.N."/>
            <person name="Pagani I."/>
            <person name="Huntmann M."/>
            <person name="Wei C.L."/>
            <person name="Davenport K.W."/>
            <person name="Daligault H."/>
            <person name="Chain P.S."/>
            <person name="Chen A."/>
            <person name="Mavromatis K."/>
            <person name="Markowitz V."/>
            <person name="Szeto E."/>
            <person name="Mikhailova N."/>
            <person name="Pati A."/>
            <person name="Wagner M."/>
            <person name="Woyke T."/>
            <person name="Ollivier B."/>
            <person name="Klenk H.P."/>
            <person name="Spring S."/>
            <person name="Loy A."/>
        </authorList>
    </citation>
    <scope>NUCLEOTIDE SEQUENCE [LARGE SCALE GENOMIC DNA]</scope>
    <source>
        <strain evidence="2">ATCC 19365 / DSM 765 / NCIMB 8382 / VKM B-1628</strain>
    </source>
</reference>
<evidence type="ECO:0000313" key="1">
    <source>
        <dbReference type="EMBL" id="AET67612.1"/>
    </source>
</evidence>
<proteinExistence type="predicted"/>
<dbReference type="Pfam" id="PF09388">
    <property type="entry name" value="SpoOE-like"/>
    <property type="match status" value="1"/>
</dbReference>
<protein>
    <submittedName>
        <fullName evidence="1">Spo0E like sporulation regulatory protein</fullName>
    </submittedName>
</protein>
<dbReference type="InterPro" id="IPR037208">
    <property type="entry name" value="Spo0E-like_sf"/>
</dbReference>
<organism evidence="1 2">
    <name type="scientific">Desulfosporosinus orientis (strain ATCC 19365 / DSM 765 / NCIMB 8382 / VKM B-1628 / Singapore I)</name>
    <name type="common">Desulfotomaculum orientis</name>
    <dbReference type="NCBI Taxonomy" id="768706"/>
    <lineage>
        <taxon>Bacteria</taxon>
        <taxon>Bacillati</taxon>
        <taxon>Bacillota</taxon>
        <taxon>Clostridia</taxon>
        <taxon>Eubacteriales</taxon>
        <taxon>Desulfitobacteriaceae</taxon>
        <taxon>Desulfosporosinus</taxon>
    </lineage>
</organism>
<dbReference type="AlphaFoldDB" id="G7WF01"/>
<dbReference type="KEGG" id="dor:Desor_2001"/>
<dbReference type="SUPFAM" id="SSF140500">
    <property type="entry name" value="BAS1536-like"/>
    <property type="match status" value="1"/>
</dbReference>
<dbReference type="Proteomes" id="UP000006346">
    <property type="component" value="Chromosome"/>
</dbReference>
<evidence type="ECO:0000313" key="2">
    <source>
        <dbReference type="Proteomes" id="UP000006346"/>
    </source>
</evidence>
<dbReference type="HOGENOM" id="CLU_189149_3_0_9"/>
<gene>
    <name evidence="1" type="ordered locus">Desor_2001</name>
</gene>
<reference evidence="2" key="1">
    <citation type="submission" date="2011-11" db="EMBL/GenBank/DDBJ databases">
        <title>Complete sequence of Desulfosporosinus orientis DSM 765.</title>
        <authorList>
            <person name="Lucas S."/>
            <person name="Han J."/>
            <person name="Lapidus A."/>
            <person name="Cheng J.-F."/>
            <person name="Goodwin L."/>
            <person name="Pitluck S."/>
            <person name="Peters L."/>
            <person name="Ovchinnikova G."/>
            <person name="Teshima H."/>
            <person name="Detter J.C."/>
            <person name="Han C."/>
            <person name="Tapia R."/>
            <person name="Land M."/>
            <person name="Hauser L."/>
            <person name="Kyrpides N."/>
            <person name="Ivanova N."/>
            <person name="Pagani I."/>
            <person name="Pester M."/>
            <person name="Spring S."/>
            <person name="Ollivier B."/>
            <person name="Rattei T."/>
            <person name="Klenk H.-P."/>
            <person name="Wagner M."/>
            <person name="Loy A."/>
            <person name="Woyke T."/>
        </authorList>
    </citation>
    <scope>NUCLEOTIDE SEQUENCE [LARGE SCALE GENOMIC DNA]</scope>
    <source>
        <strain evidence="2">ATCC 19365 / DSM 765 / NCIMB 8382 / VKM B-1628</strain>
    </source>
</reference>
<dbReference type="RefSeq" id="WP_014184427.1">
    <property type="nucleotide sequence ID" value="NC_016584.1"/>
</dbReference>
<accession>G7WF01</accession>